<keyword evidence="1" id="KW-0175">Coiled coil</keyword>
<dbReference type="Gene3D" id="3.40.50.300">
    <property type="entry name" value="P-loop containing nucleotide triphosphate hydrolases"/>
    <property type="match status" value="1"/>
</dbReference>
<dbReference type="OrthoDB" id="8954335at2759"/>
<dbReference type="GO" id="GO:0016787">
    <property type="term" value="F:hydrolase activity"/>
    <property type="evidence" value="ECO:0007669"/>
    <property type="project" value="UniProtKB-KW"/>
</dbReference>
<name>A0A8H6YEY0_9AGAR</name>
<feature type="region of interest" description="Disordered" evidence="2">
    <location>
        <begin position="70"/>
        <end position="99"/>
    </location>
</feature>
<evidence type="ECO:0000313" key="3">
    <source>
        <dbReference type="EMBL" id="KAF7357262.1"/>
    </source>
</evidence>
<keyword evidence="3" id="KW-0378">Hydrolase</keyword>
<proteinExistence type="predicted"/>
<comment type="caution">
    <text evidence="3">The sequence shown here is derived from an EMBL/GenBank/DDBJ whole genome shotgun (WGS) entry which is preliminary data.</text>
</comment>
<dbReference type="SUPFAM" id="SSF52540">
    <property type="entry name" value="P-loop containing nucleoside triphosphate hydrolases"/>
    <property type="match status" value="1"/>
</dbReference>
<dbReference type="CDD" id="cd00882">
    <property type="entry name" value="Ras_like_GTPase"/>
    <property type="match status" value="1"/>
</dbReference>
<evidence type="ECO:0000256" key="1">
    <source>
        <dbReference type="SAM" id="Coils"/>
    </source>
</evidence>
<evidence type="ECO:0000256" key="2">
    <source>
        <dbReference type="SAM" id="MobiDB-lite"/>
    </source>
</evidence>
<dbReference type="EMBL" id="JACAZH010000010">
    <property type="protein sequence ID" value="KAF7357262.1"/>
    <property type="molecule type" value="Genomic_DNA"/>
</dbReference>
<dbReference type="Proteomes" id="UP000623467">
    <property type="component" value="Unassembled WGS sequence"/>
</dbReference>
<feature type="coiled-coil region" evidence="1">
    <location>
        <begin position="314"/>
        <end position="430"/>
    </location>
</feature>
<evidence type="ECO:0000313" key="4">
    <source>
        <dbReference type="Proteomes" id="UP000623467"/>
    </source>
</evidence>
<dbReference type="InterPro" id="IPR027417">
    <property type="entry name" value="P-loop_NTPase"/>
</dbReference>
<accession>A0A8H6YEY0</accession>
<reference evidence="3" key="1">
    <citation type="submission" date="2020-05" db="EMBL/GenBank/DDBJ databases">
        <title>Mycena genomes resolve the evolution of fungal bioluminescence.</title>
        <authorList>
            <person name="Tsai I.J."/>
        </authorList>
    </citation>
    <scope>NUCLEOTIDE SEQUENCE</scope>
    <source>
        <strain evidence="3">160909Yilan</strain>
    </source>
</reference>
<dbReference type="AlphaFoldDB" id="A0A8H6YEY0"/>
<sequence>MNPTSADDQFLAQTNGRHRAASASASLTCKNCKASLCANSDDIFADDKKNKIIITSSSSPANVERAVMNGSSTSTSHIISKVDSVPEDDGDGSYGHGKDDSAHIIHVQESVGLRKIGQLINLISGANLLVGHTIKSCTSAAQSTPPFQFDGRRVTLIDTPGLDDTTRSDTDILNRITLFLAKMYENGKKLTGVIYVHRISDVRMGGAATRNFRIFRLLCGEEALKNVVIATTMWDAVKHKKAVAREKELMNSEQFFKSALTKGARLLRHNNDVESAHAILRDLLGNTPHALCIQREIVDERKNILQTAVGRELNRELTEQIKQNQEDMTSLEKEMKDAIRSKDEETKKDLEIETRELRDKMHHVENDAQNFASNYHKLEAEMDEAVRDAQGIHRQIGELELRLEQLNVEKEKTEQKLAELRRKCGEGRGQAKPWSIAMMNMLS</sequence>
<keyword evidence="4" id="KW-1185">Reference proteome</keyword>
<organism evidence="3 4">
    <name type="scientific">Mycena sanguinolenta</name>
    <dbReference type="NCBI Taxonomy" id="230812"/>
    <lineage>
        <taxon>Eukaryota</taxon>
        <taxon>Fungi</taxon>
        <taxon>Dikarya</taxon>
        <taxon>Basidiomycota</taxon>
        <taxon>Agaricomycotina</taxon>
        <taxon>Agaricomycetes</taxon>
        <taxon>Agaricomycetidae</taxon>
        <taxon>Agaricales</taxon>
        <taxon>Marasmiineae</taxon>
        <taxon>Mycenaceae</taxon>
        <taxon>Mycena</taxon>
    </lineage>
</organism>
<protein>
    <submittedName>
        <fullName evidence="3">p-loop containing nucleoside triphosphate hydrolase protein</fullName>
    </submittedName>
</protein>
<gene>
    <name evidence="3" type="ORF">MSAN_01321400</name>
</gene>